<dbReference type="Gene3D" id="1.25.40.250">
    <property type="entry name" value="ARM repeat, domain 1"/>
    <property type="match status" value="1"/>
</dbReference>
<dbReference type="PANTHER" id="PTHR13022:SF0">
    <property type="entry name" value="EUKARYOTIC TRANSLATION INITIATION FACTOR 3 SUBUNIT K"/>
    <property type="match status" value="1"/>
</dbReference>
<evidence type="ECO:0000256" key="2">
    <source>
        <dbReference type="ARBA" id="ARBA00022540"/>
    </source>
</evidence>
<proteinExistence type="inferred from homology"/>
<evidence type="ECO:0000313" key="6">
    <source>
        <dbReference type="EMBL" id="KPI44768.1"/>
    </source>
</evidence>
<dbReference type="FunFam" id="1.10.10.10:FF:000389">
    <property type="entry name" value="Eukaryotic translation initiation factor 3 subunit K"/>
    <property type="match status" value="1"/>
</dbReference>
<evidence type="ECO:0000259" key="5">
    <source>
        <dbReference type="PROSITE" id="PS50250"/>
    </source>
</evidence>
<dbReference type="Proteomes" id="UP000038010">
    <property type="component" value="Unassembled WGS sequence"/>
</dbReference>
<dbReference type="GeneID" id="28740705"/>
<gene>
    <name evidence="6" type="ORF">AB675_8385</name>
</gene>
<dbReference type="Pfam" id="PF10075">
    <property type="entry name" value="CSN8_PSD8_EIF3K"/>
    <property type="match status" value="1"/>
</dbReference>
<comment type="subcellular location">
    <subcellularLocation>
        <location evidence="4">Cytoplasm</location>
    </subcellularLocation>
</comment>
<dbReference type="Pfam" id="PF23562">
    <property type="entry name" value="AMP-binding_C_3"/>
    <property type="match status" value="1"/>
</dbReference>
<dbReference type="Gene3D" id="1.10.10.10">
    <property type="entry name" value="Winged helix-like DNA-binding domain superfamily/Winged helix DNA-binding domain"/>
    <property type="match status" value="1"/>
</dbReference>
<dbReference type="STRING" id="1664694.A0A0N0NR76"/>
<dbReference type="GO" id="GO:0033290">
    <property type="term" value="C:eukaryotic 48S preinitiation complex"/>
    <property type="evidence" value="ECO:0007669"/>
    <property type="project" value="UniProtKB-UniRule"/>
</dbReference>
<protein>
    <recommendedName>
        <fullName evidence="4">Eukaryotic translation initiation factor 3 subunit K</fullName>
        <shortName evidence="4">eIF3k</shortName>
    </recommendedName>
    <alternativeName>
        <fullName evidence="4">eIF-3 p25</fullName>
    </alternativeName>
</protein>
<reference evidence="6 7" key="1">
    <citation type="submission" date="2015-06" db="EMBL/GenBank/DDBJ databases">
        <title>Draft genome of the ant-associated black yeast Phialophora attae CBS 131958.</title>
        <authorList>
            <person name="Moreno L.F."/>
            <person name="Stielow B.J."/>
            <person name="de Hoog S."/>
            <person name="Vicente V.A."/>
            <person name="Weiss V.A."/>
            <person name="de Vries M."/>
            <person name="Cruz L.M."/>
            <person name="Souza E.M."/>
        </authorList>
    </citation>
    <scope>NUCLEOTIDE SEQUENCE [LARGE SCALE GENOMIC DNA]</scope>
    <source>
        <strain evidence="6 7">CBS 131958</strain>
    </source>
</reference>
<evidence type="ECO:0000256" key="4">
    <source>
        <dbReference type="HAMAP-Rule" id="MF_03010"/>
    </source>
</evidence>
<dbReference type="GO" id="GO:0016282">
    <property type="term" value="C:eukaryotic 43S preinitiation complex"/>
    <property type="evidence" value="ECO:0007669"/>
    <property type="project" value="UniProtKB-UniRule"/>
</dbReference>
<dbReference type="GO" id="GO:0003743">
    <property type="term" value="F:translation initiation factor activity"/>
    <property type="evidence" value="ECO:0007669"/>
    <property type="project" value="UniProtKB-UniRule"/>
</dbReference>
<feature type="domain" description="PCI" evidence="5">
    <location>
        <begin position="929"/>
        <end position="1107"/>
    </location>
</feature>
<dbReference type="SUPFAM" id="SSF56801">
    <property type="entry name" value="Acetyl-CoA synthetase-like"/>
    <property type="match status" value="1"/>
</dbReference>
<dbReference type="InterPro" id="IPR036390">
    <property type="entry name" value="WH_DNA-bd_sf"/>
</dbReference>
<dbReference type="HAMAP" id="MF_03010">
    <property type="entry name" value="eIF3k"/>
    <property type="match status" value="1"/>
</dbReference>
<dbReference type="InterPro" id="IPR016024">
    <property type="entry name" value="ARM-type_fold"/>
</dbReference>
<dbReference type="SUPFAM" id="SSF48371">
    <property type="entry name" value="ARM repeat"/>
    <property type="match status" value="1"/>
</dbReference>
<dbReference type="InterPro" id="IPR016020">
    <property type="entry name" value="Transl_init_fac_sub12_N_euk"/>
</dbReference>
<comment type="caution">
    <text evidence="6">The sequence shown here is derived from an EMBL/GenBank/DDBJ whole genome shotgun (WGS) entry which is preliminary data.</text>
</comment>
<dbReference type="AlphaFoldDB" id="A0A0N0NR76"/>
<evidence type="ECO:0000256" key="1">
    <source>
        <dbReference type="ARBA" id="ARBA00022490"/>
    </source>
</evidence>
<dbReference type="GO" id="GO:0005852">
    <property type="term" value="C:eukaryotic translation initiation factor 3 complex"/>
    <property type="evidence" value="ECO:0007669"/>
    <property type="project" value="UniProtKB-UniRule"/>
</dbReference>
<dbReference type="InterPro" id="IPR000717">
    <property type="entry name" value="PCI_dom"/>
</dbReference>
<dbReference type="InterPro" id="IPR036388">
    <property type="entry name" value="WH-like_DNA-bd_sf"/>
</dbReference>
<comment type="function">
    <text evidence="4">Component of the eukaryotic translation initiation factor 3 (eIF-3) complex, which is involved in protein synthesis of a specialized repertoire of mRNAs and, together with other initiation factors, stimulates binding of mRNA and methionyl-tRNAi to the 40S ribosome. The eIF-3 complex specifically targets and initiates translation of a subset of mRNAs involved in cell proliferation.</text>
</comment>
<keyword evidence="7" id="KW-1185">Reference proteome</keyword>
<dbReference type="PROSITE" id="PS00455">
    <property type="entry name" value="AMP_BINDING"/>
    <property type="match status" value="1"/>
</dbReference>
<dbReference type="EMBL" id="LFJN01000003">
    <property type="protein sequence ID" value="KPI44768.1"/>
    <property type="molecule type" value="Genomic_DNA"/>
</dbReference>
<dbReference type="GO" id="GO:0003723">
    <property type="term" value="F:RNA binding"/>
    <property type="evidence" value="ECO:0007669"/>
    <property type="project" value="UniProtKB-UniRule"/>
</dbReference>
<evidence type="ECO:0000313" key="7">
    <source>
        <dbReference type="Proteomes" id="UP000038010"/>
    </source>
</evidence>
<dbReference type="PANTHER" id="PTHR13022">
    <property type="entry name" value="EUKARYOTIC TRANSLATION INITIATION FACTOR 3 SUBUNIT 11"/>
    <property type="match status" value="1"/>
</dbReference>
<organism evidence="6 7">
    <name type="scientific">Cyphellophora attinorum</name>
    <dbReference type="NCBI Taxonomy" id="1664694"/>
    <lineage>
        <taxon>Eukaryota</taxon>
        <taxon>Fungi</taxon>
        <taxon>Dikarya</taxon>
        <taxon>Ascomycota</taxon>
        <taxon>Pezizomycotina</taxon>
        <taxon>Eurotiomycetes</taxon>
        <taxon>Chaetothyriomycetidae</taxon>
        <taxon>Chaetothyriales</taxon>
        <taxon>Cyphellophoraceae</taxon>
        <taxon>Cyphellophora</taxon>
    </lineage>
</organism>
<comment type="similarity">
    <text evidence="4">Belongs to the eIF-3 subunit K family.</text>
</comment>
<keyword evidence="1 4" id="KW-0963">Cytoplasm</keyword>
<dbReference type="InterPro" id="IPR042099">
    <property type="entry name" value="ANL_N_sf"/>
</dbReference>
<dbReference type="InterPro" id="IPR020845">
    <property type="entry name" value="AMP-binding_CS"/>
</dbReference>
<dbReference type="VEuPathDB" id="FungiDB:AB675_8385"/>
<evidence type="ECO:0000256" key="3">
    <source>
        <dbReference type="ARBA" id="ARBA00022917"/>
    </source>
</evidence>
<dbReference type="Gene3D" id="3.40.50.12780">
    <property type="entry name" value="N-terminal domain of ligase-like"/>
    <property type="match status" value="1"/>
</dbReference>
<dbReference type="GO" id="GO:0043022">
    <property type="term" value="F:ribosome binding"/>
    <property type="evidence" value="ECO:0007669"/>
    <property type="project" value="InterPro"/>
</dbReference>
<dbReference type="InterPro" id="IPR009374">
    <property type="entry name" value="eIF3k"/>
</dbReference>
<dbReference type="GO" id="GO:0001732">
    <property type="term" value="P:formation of cytoplasmic translation initiation complex"/>
    <property type="evidence" value="ECO:0007669"/>
    <property type="project" value="UniProtKB-UniRule"/>
</dbReference>
<dbReference type="RefSeq" id="XP_018004731.1">
    <property type="nucleotide sequence ID" value="XM_018148825.1"/>
</dbReference>
<dbReference type="OrthoDB" id="337745at2759"/>
<dbReference type="PROSITE" id="PS50250">
    <property type="entry name" value="PCI"/>
    <property type="match status" value="1"/>
</dbReference>
<dbReference type="SUPFAM" id="SSF46785">
    <property type="entry name" value="Winged helix' DNA-binding domain"/>
    <property type="match status" value="1"/>
</dbReference>
<dbReference type="InterPro" id="IPR000873">
    <property type="entry name" value="AMP-dep_synth/lig_dom"/>
</dbReference>
<keyword evidence="3 4" id="KW-0648">Protein biosynthesis</keyword>
<dbReference type="Pfam" id="PF00501">
    <property type="entry name" value="AMP-binding"/>
    <property type="match status" value="1"/>
</dbReference>
<accession>A0A0N0NR76</accession>
<sequence length="1125" mass="126628">MSALKSTTVAQYFQRALEDQHSRPVLAFPKNPEGFSDFKRYTLSELKSLADAAAAWYIANGIQVRKHGQRPLVVALCTRGDIDWMAAYFSLLRMGHTVFVISPRLPDSTVSTLAEKGKIDYVVCDRTIDALAHRTVQTFTTGRPQECPAITYRDLICDPSVIDAGKDIAWIAHSSGSTGVPKLFPTTQTSGVSELGLMRTTFMPKKTDWVSSAPYNVLGMRLTMFCLPKEEGGMTFFDNDRVPFTAETLAELLVDAKPNNIWATPYALELIGATSDGLRMLKSADNVKIFGSVLPKSIGDRLARSGVFFGSEYGMSEGGMLMTSSRRPRDDLDWDYMAVIPSLMPDLVWFKPVDAAEDSAGHEQLCEVVVRNGAPHVLEDVKDANGDFYTGDLALKHPTKENRWRIVGRKDDQIKCYQNDRQVIVNAYEYEHTIKCNNEDILEDVVLFGQGKNRLGVLIFAENAVGQGRNWLLDRVWATVENDINKNLKVPLQKDMIKIIAGPADLPRTTKLNLIRPQVYMRYQSLIDEAYASDSQSFNFAAFIGRFAASLSHRDSVNMPSLLDMPIEVRFLVYEHLFMGAKIAYIPAQPHNLRRGKERSQRRWYWDEAAEDHRMGLKGVEVLLASKLCRAEALQMLQIHANINLTQVGNLSRRWATKEFASILNRVRYVSIRSYEHKLRGFNSFFRLLTNLEYVSLYRHHIIHLIKGYTDYRYRGPALEQDGSLTQTLCGAIIAATSAWIERNRDSILPHLISRWDLQGRTFAIDCATSWGYAIGNLHSLRRFQVRLVVRASPGVSNHDNLPDTPISVEVYWEHEGSQQTQMLHSTLGEVLGIPERGMREHTESQRVLRHAIKGACPTPTITRALAILSQSPYTFSFERTAHHASSFDRCKERPASIDEILNGLNRYNPETTTTFQEYVSQQCEEKFFDVYACLALLKLYQFNPHLLHPETATNILVKALTVFPSPAFSLCLALLPASSIPFGSDIASIPTTDLTESIQKLTKLNTLLESAQYDAFWSTLESDDLYADLYADVAGFEDLVRIRIAGEVGKTFREIDLGVLSGWLNLRSDALVKFCHTACGWQVSGQEVSIPANAENEAKSEIKGERVEVDMFGRVFRRGYEAPA</sequence>
<dbReference type="GO" id="GO:0006446">
    <property type="term" value="P:regulation of translational initiation"/>
    <property type="evidence" value="ECO:0007669"/>
    <property type="project" value="InterPro"/>
</dbReference>
<name>A0A0N0NR76_9EURO</name>
<dbReference type="InterPro" id="IPR033464">
    <property type="entry name" value="CSN8_PSD8_EIF3K"/>
</dbReference>
<keyword evidence="2 4" id="KW-0396">Initiation factor</keyword>
<comment type="subunit">
    <text evidence="4">Component of the eukaryotic translation initiation factor 3 (eIF-3) complex.</text>
</comment>